<feature type="transmembrane region" description="Helical" evidence="5">
    <location>
        <begin position="170"/>
        <end position="189"/>
    </location>
</feature>
<organism evidence="7 8">
    <name type="scientific">Jiangella alkaliphila</name>
    <dbReference type="NCBI Taxonomy" id="419479"/>
    <lineage>
        <taxon>Bacteria</taxon>
        <taxon>Bacillati</taxon>
        <taxon>Actinomycetota</taxon>
        <taxon>Actinomycetes</taxon>
        <taxon>Jiangellales</taxon>
        <taxon>Jiangellaceae</taxon>
        <taxon>Jiangella</taxon>
    </lineage>
</organism>
<dbReference type="OrthoDB" id="465874at2"/>
<dbReference type="Pfam" id="PF01694">
    <property type="entry name" value="Rhomboid"/>
    <property type="match status" value="1"/>
</dbReference>
<dbReference type="PANTHER" id="PTHR43066">
    <property type="entry name" value="RHOMBOID-RELATED PROTEIN"/>
    <property type="match status" value="1"/>
</dbReference>
<dbReference type="STRING" id="419479.SAMN04488563_4040"/>
<dbReference type="Proteomes" id="UP000182977">
    <property type="component" value="Chromosome I"/>
</dbReference>
<keyword evidence="8" id="KW-1185">Reference proteome</keyword>
<evidence type="ECO:0000313" key="7">
    <source>
        <dbReference type="EMBL" id="SDU70080.1"/>
    </source>
</evidence>
<dbReference type="AlphaFoldDB" id="A0A1H2KN57"/>
<keyword evidence="3 5" id="KW-1133">Transmembrane helix</keyword>
<feature type="transmembrane region" description="Helical" evidence="5">
    <location>
        <begin position="12"/>
        <end position="32"/>
    </location>
</feature>
<dbReference type="EMBL" id="LT629791">
    <property type="protein sequence ID" value="SDU70080.1"/>
    <property type="molecule type" value="Genomic_DNA"/>
</dbReference>
<keyword evidence="4 5" id="KW-0472">Membrane</keyword>
<dbReference type="InterPro" id="IPR022764">
    <property type="entry name" value="Peptidase_S54_rhomboid_dom"/>
</dbReference>
<feature type="domain" description="Peptidase S54 rhomboid" evidence="6">
    <location>
        <begin position="57"/>
        <end position="190"/>
    </location>
</feature>
<proteinExistence type="predicted"/>
<evidence type="ECO:0000256" key="4">
    <source>
        <dbReference type="ARBA" id="ARBA00023136"/>
    </source>
</evidence>
<dbReference type="InterPro" id="IPR035952">
    <property type="entry name" value="Rhomboid-like_sf"/>
</dbReference>
<dbReference type="Gene3D" id="1.20.1540.10">
    <property type="entry name" value="Rhomboid-like"/>
    <property type="match status" value="1"/>
</dbReference>
<feature type="transmembrane region" description="Helical" evidence="5">
    <location>
        <begin position="143"/>
        <end position="164"/>
    </location>
</feature>
<evidence type="ECO:0000313" key="8">
    <source>
        <dbReference type="Proteomes" id="UP000182977"/>
    </source>
</evidence>
<gene>
    <name evidence="7" type="ORF">SAMN04488563_4040</name>
</gene>
<feature type="transmembrane region" description="Helical" evidence="5">
    <location>
        <begin position="70"/>
        <end position="89"/>
    </location>
</feature>
<evidence type="ECO:0000256" key="2">
    <source>
        <dbReference type="ARBA" id="ARBA00022692"/>
    </source>
</evidence>
<protein>
    <submittedName>
        <fullName evidence="7">Rhomboid family protein</fullName>
    </submittedName>
</protein>
<evidence type="ECO:0000256" key="1">
    <source>
        <dbReference type="ARBA" id="ARBA00004141"/>
    </source>
</evidence>
<comment type="subcellular location">
    <subcellularLocation>
        <location evidence="1">Membrane</location>
        <topology evidence="1">Multi-pass membrane protein</topology>
    </subcellularLocation>
</comment>
<evidence type="ECO:0000256" key="3">
    <source>
        <dbReference type="ARBA" id="ARBA00022989"/>
    </source>
</evidence>
<dbReference type="RefSeq" id="WP_046769464.1">
    <property type="nucleotide sequence ID" value="NZ_KQ061233.1"/>
</dbReference>
<sequence length="198" mass="20517">MSSSGQITPRRSVPPALTAALPVFVLVLLMWVEEIIDALPGVNLDQYGIRPHDPEGLVGIVTAPFLHGGFGHLIANTGAFLVLGCLIAITTQRFWAVTIGVALVGGFATWLAASPNSVHIGASGVVYGYAAFLVAWGVLSRRAVAVVVAVIVVLMYGGIVVGVLPGQPGISWQGHLFGALAGVLMAWLLRGSGTKSRA</sequence>
<dbReference type="GO" id="GO:0004252">
    <property type="term" value="F:serine-type endopeptidase activity"/>
    <property type="evidence" value="ECO:0007669"/>
    <property type="project" value="InterPro"/>
</dbReference>
<dbReference type="GO" id="GO:0016020">
    <property type="term" value="C:membrane"/>
    <property type="evidence" value="ECO:0007669"/>
    <property type="project" value="UniProtKB-SubCell"/>
</dbReference>
<feature type="transmembrane region" description="Helical" evidence="5">
    <location>
        <begin position="94"/>
        <end position="112"/>
    </location>
</feature>
<evidence type="ECO:0000256" key="5">
    <source>
        <dbReference type="SAM" id="Phobius"/>
    </source>
</evidence>
<keyword evidence="2 5" id="KW-0812">Transmembrane</keyword>
<dbReference type="SUPFAM" id="SSF144091">
    <property type="entry name" value="Rhomboid-like"/>
    <property type="match status" value="1"/>
</dbReference>
<reference evidence="8" key="1">
    <citation type="submission" date="2016-10" db="EMBL/GenBank/DDBJ databases">
        <authorList>
            <person name="Varghese N."/>
            <person name="Submissions S."/>
        </authorList>
    </citation>
    <scope>NUCLEOTIDE SEQUENCE [LARGE SCALE GENOMIC DNA]</scope>
    <source>
        <strain evidence="8">DSM 45079</strain>
    </source>
</reference>
<feature type="transmembrane region" description="Helical" evidence="5">
    <location>
        <begin position="118"/>
        <end position="136"/>
    </location>
</feature>
<accession>A0A1H2KN57</accession>
<name>A0A1H2KN57_9ACTN</name>
<evidence type="ECO:0000259" key="6">
    <source>
        <dbReference type="Pfam" id="PF01694"/>
    </source>
</evidence>